<sequence length="176" mass="19645">MVVQKVMNFEQILYGRAAQLGPRYQNVAASYNSYRQKLVQAQQTDQIGDQNVAVARNLVQPLVDIVGNLKSVKAEMESIVATVEKLLGETEEFPNENPSAALNLKMKTHGQLQTHSQNLQSLCSKNHELCNQLRSLGQSIINSFRASYHTAMNGMTQGQMFYSNLDKAITQLERTG</sequence>
<organism evidence="1">
    <name type="scientific">Coptotermes formosanus</name>
    <name type="common">Formosan subterranean termite</name>
    <dbReference type="NCBI Taxonomy" id="36987"/>
    <lineage>
        <taxon>Eukaryota</taxon>
        <taxon>Metazoa</taxon>
        <taxon>Ecdysozoa</taxon>
        <taxon>Arthropoda</taxon>
        <taxon>Hexapoda</taxon>
        <taxon>Insecta</taxon>
        <taxon>Pterygota</taxon>
        <taxon>Neoptera</taxon>
        <taxon>Polyneoptera</taxon>
        <taxon>Dictyoptera</taxon>
        <taxon>Blattodea</taxon>
        <taxon>Blattoidea</taxon>
        <taxon>Termitoidae</taxon>
        <taxon>Rhinotermitidae</taxon>
        <taxon>Coptotermes</taxon>
    </lineage>
</organism>
<proteinExistence type="evidence at transcript level"/>
<evidence type="ECO:0000313" key="1">
    <source>
        <dbReference type="EMBL" id="AGM32904.1"/>
    </source>
</evidence>
<name>R4UL89_COPFO</name>
<dbReference type="AlphaFoldDB" id="R4UL89"/>
<protein>
    <submittedName>
        <fullName evidence="1">Uncharacterized protein</fullName>
    </submittedName>
</protein>
<accession>R4UL89</accession>
<reference evidence="1" key="1">
    <citation type="submission" date="2013-03" db="EMBL/GenBank/DDBJ databases">
        <title>Immune-Related transcriptome of Coptotermes formosanus Shiraki workers: the defense mechanism.</title>
        <authorList>
            <person name="Hussain A."/>
            <person name="Li Y.F."/>
            <person name="Wen S.Y."/>
        </authorList>
    </citation>
    <scope>NUCLEOTIDE SEQUENCE</scope>
</reference>
<dbReference type="EMBL" id="KC741080">
    <property type="protein sequence ID" value="AGM32904.1"/>
    <property type="molecule type" value="mRNA"/>
</dbReference>